<dbReference type="Proteomes" id="UP001501729">
    <property type="component" value="Unassembled WGS sequence"/>
</dbReference>
<proteinExistence type="predicted"/>
<sequence length="73" mass="8196">MSVLSQREKRAELVNVSTRVLMTSRTDLCANCGAEVNLNRQHKNVSIIRRQGEADDLVEESVLCDTNCVSEFI</sequence>
<protein>
    <submittedName>
        <fullName evidence="1">Uncharacterized protein</fullName>
    </submittedName>
</protein>
<gene>
    <name evidence="1" type="ORF">GCM10025751_26070</name>
</gene>
<organism evidence="1 2">
    <name type="scientific">Haladaptatus pallidirubidus</name>
    <dbReference type="NCBI Taxonomy" id="1008152"/>
    <lineage>
        <taxon>Archaea</taxon>
        <taxon>Methanobacteriati</taxon>
        <taxon>Methanobacteriota</taxon>
        <taxon>Stenosarchaea group</taxon>
        <taxon>Halobacteria</taxon>
        <taxon>Halobacteriales</taxon>
        <taxon>Haladaptataceae</taxon>
        <taxon>Haladaptatus</taxon>
    </lineage>
</organism>
<comment type="caution">
    <text evidence="1">The sequence shown here is derived from an EMBL/GenBank/DDBJ whole genome shotgun (WGS) entry which is preliminary data.</text>
</comment>
<name>A0AAV3UI24_9EURY</name>
<accession>A0AAV3UI24</accession>
<reference evidence="1 2" key="1">
    <citation type="journal article" date="2019" name="Int. J. Syst. Evol. Microbiol.">
        <title>The Global Catalogue of Microorganisms (GCM) 10K type strain sequencing project: providing services to taxonomists for standard genome sequencing and annotation.</title>
        <authorList>
            <consortium name="The Broad Institute Genomics Platform"/>
            <consortium name="The Broad Institute Genome Sequencing Center for Infectious Disease"/>
            <person name="Wu L."/>
            <person name="Ma J."/>
        </authorList>
    </citation>
    <scope>NUCLEOTIDE SEQUENCE [LARGE SCALE GENOMIC DNA]</scope>
    <source>
        <strain evidence="1 2">JCM 17504</strain>
    </source>
</reference>
<dbReference type="AlphaFoldDB" id="A0AAV3UI24"/>
<evidence type="ECO:0000313" key="1">
    <source>
        <dbReference type="EMBL" id="GAA5051144.1"/>
    </source>
</evidence>
<dbReference type="EMBL" id="BAABKX010000008">
    <property type="protein sequence ID" value="GAA5051144.1"/>
    <property type="molecule type" value="Genomic_DNA"/>
</dbReference>
<keyword evidence="2" id="KW-1185">Reference proteome</keyword>
<evidence type="ECO:0000313" key="2">
    <source>
        <dbReference type="Proteomes" id="UP001501729"/>
    </source>
</evidence>